<comment type="similarity">
    <text evidence="1">Belongs to the methyltransferase superfamily. L-isoaspartyl/D-aspartyl protein methyltransferase family.</text>
</comment>
<name>A0ABT3YH58_9HYPH</name>
<sequence>MGTDYQDARQKMVDNQIRTTDVTSHSVLKAFLTVAREDFLPTPLKPLAYIDSDLQISSGGEDGVPRFVMEPSPLAKMLQLAQINRDHVVLQIGSGVGYSAALLSLLAGSVVAVECDPVLAEASSAKLSDTGYDNVAVVTGDLEKGYPSEGPYDRIFFNGAVETIPETLFEQLREGGRLVAAIGTGLSAEAYVFVKDGGVVSGRPAFNISVKPLPGFRKAAEFVF</sequence>
<evidence type="ECO:0000256" key="3">
    <source>
        <dbReference type="ARBA" id="ARBA00030757"/>
    </source>
</evidence>
<comment type="caution">
    <text evidence="4">The sequence shown here is derived from an EMBL/GenBank/DDBJ whole genome shotgun (WGS) entry which is preliminary data.</text>
</comment>
<dbReference type="Gene3D" id="3.40.50.150">
    <property type="entry name" value="Vaccinia Virus protein VP39"/>
    <property type="match status" value="1"/>
</dbReference>
<dbReference type="RefSeq" id="WP_267613125.1">
    <property type="nucleotide sequence ID" value="NZ_JAOVZQ010000001.1"/>
</dbReference>
<organism evidence="4 5">
    <name type="scientific">Hoeflea ulvae</name>
    <dbReference type="NCBI Taxonomy" id="2983764"/>
    <lineage>
        <taxon>Bacteria</taxon>
        <taxon>Pseudomonadati</taxon>
        <taxon>Pseudomonadota</taxon>
        <taxon>Alphaproteobacteria</taxon>
        <taxon>Hyphomicrobiales</taxon>
        <taxon>Rhizobiaceae</taxon>
        <taxon>Hoeflea</taxon>
    </lineage>
</organism>
<gene>
    <name evidence="4" type="ORF">OEG82_14560</name>
</gene>
<dbReference type="PANTHER" id="PTHR11579">
    <property type="entry name" value="PROTEIN-L-ISOASPARTATE O-METHYLTRANSFERASE"/>
    <property type="match status" value="1"/>
</dbReference>
<dbReference type="InterPro" id="IPR000682">
    <property type="entry name" value="PCMT"/>
</dbReference>
<dbReference type="PANTHER" id="PTHR11579:SF18">
    <property type="entry name" value="PROTEIN-L-ISOASPARTATE O-METHYLTRANSFERASE"/>
    <property type="match status" value="1"/>
</dbReference>
<proteinExistence type="inferred from homology"/>
<evidence type="ECO:0000313" key="5">
    <source>
        <dbReference type="Proteomes" id="UP001081283"/>
    </source>
</evidence>
<evidence type="ECO:0000256" key="1">
    <source>
        <dbReference type="ARBA" id="ARBA00005369"/>
    </source>
</evidence>
<dbReference type="EMBL" id="JAOVZQ010000001">
    <property type="protein sequence ID" value="MCY0095236.1"/>
    <property type="molecule type" value="Genomic_DNA"/>
</dbReference>
<dbReference type="SUPFAM" id="SSF53335">
    <property type="entry name" value="S-adenosyl-L-methionine-dependent methyltransferases"/>
    <property type="match status" value="1"/>
</dbReference>
<reference evidence="4" key="1">
    <citation type="submission" date="2022-10" db="EMBL/GenBank/DDBJ databases">
        <title>Hoeflea sp. J2-29, isolated from marine algae.</title>
        <authorList>
            <person name="Kristyanto S."/>
            <person name="Kim J.M."/>
            <person name="Jeon C.O."/>
        </authorList>
    </citation>
    <scope>NUCLEOTIDE SEQUENCE</scope>
    <source>
        <strain evidence="4">J2-29</strain>
    </source>
</reference>
<keyword evidence="5" id="KW-1185">Reference proteome</keyword>
<evidence type="ECO:0000256" key="2">
    <source>
        <dbReference type="ARBA" id="ARBA00013346"/>
    </source>
</evidence>
<dbReference type="Pfam" id="PF01135">
    <property type="entry name" value="PCMT"/>
    <property type="match status" value="1"/>
</dbReference>
<dbReference type="CDD" id="cd02440">
    <property type="entry name" value="AdoMet_MTases"/>
    <property type="match status" value="1"/>
</dbReference>
<evidence type="ECO:0000313" key="4">
    <source>
        <dbReference type="EMBL" id="MCY0095236.1"/>
    </source>
</evidence>
<accession>A0ABT3YH58</accession>
<dbReference type="InterPro" id="IPR029063">
    <property type="entry name" value="SAM-dependent_MTases_sf"/>
</dbReference>
<protein>
    <recommendedName>
        <fullName evidence="2">Protein-L-isoaspartate O-methyltransferase</fullName>
    </recommendedName>
    <alternativeName>
        <fullName evidence="3">Protein L-isoaspartyl methyltransferase</fullName>
    </alternativeName>
</protein>
<dbReference type="Proteomes" id="UP001081283">
    <property type="component" value="Unassembled WGS sequence"/>
</dbReference>